<dbReference type="InterPro" id="IPR006357">
    <property type="entry name" value="HAD-SF_hydro_IIA"/>
</dbReference>
<dbReference type="PIRSF" id="PIRSF000915">
    <property type="entry name" value="PGP-type_phosphatase"/>
    <property type="match status" value="1"/>
</dbReference>
<evidence type="ECO:0000256" key="3">
    <source>
        <dbReference type="PIRSR" id="PIRSR000915-1"/>
    </source>
</evidence>
<proteinExistence type="inferred from homology"/>
<dbReference type="InterPro" id="IPR023214">
    <property type="entry name" value="HAD_sf"/>
</dbReference>
<dbReference type="Pfam" id="PF13344">
    <property type="entry name" value="Hydrolase_6"/>
    <property type="match status" value="1"/>
</dbReference>
<accession>A0A6B2E4X2</accession>
<dbReference type="InterPro" id="IPR006349">
    <property type="entry name" value="PGP_euk"/>
</dbReference>
<dbReference type="SUPFAM" id="SSF56784">
    <property type="entry name" value="HAD-like"/>
    <property type="match status" value="1"/>
</dbReference>
<keyword evidence="5" id="KW-0479">Metal-binding</keyword>
<dbReference type="NCBIfam" id="TIGR01452">
    <property type="entry name" value="PGP_euk"/>
    <property type="match status" value="1"/>
</dbReference>
<dbReference type="PANTHER" id="PTHR19288:SF93">
    <property type="entry name" value="FI11325P-RELATED"/>
    <property type="match status" value="1"/>
</dbReference>
<evidence type="ECO:0000313" key="6">
    <source>
        <dbReference type="EMBL" id="NBJ57807.1"/>
    </source>
</evidence>
<evidence type="ECO:0000256" key="1">
    <source>
        <dbReference type="ARBA" id="ARBA00022801"/>
    </source>
</evidence>
<evidence type="ECO:0000256" key="2">
    <source>
        <dbReference type="PIRNR" id="PIRNR000915"/>
    </source>
</evidence>
<name>A0A6B2E4X2_9DIPT</name>
<dbReference type="Gene3D" id="3.40.50.1000">
    <property type="entry name" value="HAD superfamily/HAD-like"/>
    <property type="match status" value="2"/>
</dbReference>
<dbReference type="InterPro" id="IPR036412">
    <property type="entry name" value="HAD-like_sf"/>
</dbReference>
<feature type="binding site" evidence="5">
    <location>
        <position position="248"/>
    </location>
    <ligand>
        <name>Mg(2+)</name>
        <dbReference type="ChEBI" id="CHEBI:18420"/>
    </ligand>
</feature>
<dbReference type="PANTHER" id="PTHR19288">
    <property type="entry name" value="4-NITROPHENYLPHOSPHATASE-RELATED"/>
    <property type="match status" value="1"/>
</dbReference>
<keyword evidence="1 2" id="KW-0378">Hydrolase</keyword>
<dbReference type="EMBL" id="GIFK01000104">
    <property type="protein sequence ID" value="NBJ57807.1"/>
    <property type="molecule type" value="Transcribed_RNA"/>
</dbReference>
<feature type="active site" description="Nucleophile" evidence="3">
    <location>
        <position position="30"/>
    </location>
</feature>
<dbReference type="AlphaFoldDB" id="A0A6B2E4X2"/>
<organism evidence="6">
    <name type="scientific">Phlebotomus kandelakii</name>
    <dbReference type="NCBI Taxonomy" id="1109342"/>
    <lineage>
        <taxon>Eukaryota</taxon>
        <taxon>Metazoa</taxon>
        <taxon>Ecdysozoa</taxon>
        <taxon>Arthropoda</taxon>
        <taxon>Hexapoda</taxon>
        <taxon>Insecta</taxon>
        <taxon>Pterygota</taxon>
        <taxon>Neoptera</taxon>
        <taxon>Endopterygota</taxon>
        <taxon>Diptera</taxon>
        <taxon>Nematocera</taxon>
        <taxon>Psychodoidea</taxon>
        <taxon>Psychodidae</taxon>
        <taxon>Phlebotomus</taxon>
        <taxon>Larroussius</taxon>
    </lineage>
</organism>
<feature type="active site" description="Proton donor" evidence="3">
    <location>
        <position position="32"/>
    </location>
</feature>
<keyword evidence="5" id="KW-0460">Magnesium</keyword>
<feature type="binding site" evidence="5">
    <location>
        <position position="30"/>
    </location>
    <ligand>
        <name>Mg(2+)</name>
        <dbReference type="ChEBI" id="CHEBI:18420"/>
    </ligand>
</feature>
<protein>
    <submittedName>
        <fullName evidence="6">Putative 4-nitrophenylphosphatase</fullName>
    </submittedName>
</protein>
<dbReference type="GO" id="GO:0016791">
    <property type="term" value="F:phosphatase activity"/>
    <property type="evidence" value="ECO:0007669"/>
    <property type="project" value="InterPro"/>
</dbReference>
<comment type="cofactor">
    <cofactor evidence="5">
        <name>Mg(2+)</name>
        <dbReference type="ChEBI" id="CHEBI:18420"/>
    </cofactor>
    <text evidence="5">Divalent metal ions. Mg(2+) is the most effective.</text>
</comment>
<dbReference type="GO" id="GO:0005737">
    <property type="term" value="C:cytoplasm"/>
    <property type="evidence" value="ECO:0007669"/>
    <property type="project" value="TreeGrafter"/>
</dbReference>
<evidence type="ECO:0000256" key="5">
    <source>
        <dbReference type="PIRSR" id="PIRSR000915-3"/>
    </source>
</evidence>
<dbReference type="GO" id="GO:0046872">
    <property type="term" value="F:metal ion binding"/>
    <property type="evidence" value="ECO:0007669"/>
    <property type="project" value="UniProtKB-KW"/>
</dbReference>
<comment type="similarity">
    <text evidence="2">Belongs to the HAD-like hydrolase superfamily.</text>
</comment>
<dbReference type="Pfam" id="PF13242">
    <property type="entry name" value="Hydrolase_like"/>
    <property type="match status" value="1"/>
</dbReference>
<feature type="binding site" evidence="4">
    <location>
        <position position="223"/>
    </location>
    <ligand>
        <name>substrate</name>
    </ligand>
</feature>
<dbReference type="NCBIfam" id="TIGR01460">
    <property type="entry name" value="HAD-SF-IIA"/>
    <property type="match status" value="1"/>
</dbReference>
<sequence>MYRQSAKRLQSLPKEDIRAFINSFDTVLTDCDGVIWLFNEALQGAPDVINRFLEMGKKVFFVTNNSTKTRDEFQAKAQALNFNMTRDGIISTAYLVAQYLKHRQFDRTAFVVGSQGIVQELDAVGIKNIGFGPDVLQKGLASFVNEEMKRDPDVGAVVVGFDEHFSFPKLIRACSYADDPQCLFIATNTDERFPLDHCVIPGTGSIVRCVETAAERKAFVVGKPNPYICEALIAEHGVDPARTLMIGDRCNTDILLGTNCGFQTLLVETGIHKEADVQAWLKSQDSEERKLVPDFIVSKLGDLLEYLK</sequence>
<evidence type="ECO:0000256" key="4">
    <source>
        <dbReference type="PIRSR" id="PIRSR000915-2"/>
    </source>
</evidence>
<feature type="binding site" evidence="5">
    <location>
        <position position="32"/>
    </location>
    <ligand>
        <name>Mg(2+)</name>
        <dbReference type="ChEBI" id="CHEBI:18420"/>
    </ligand>
</feature>
<reference evidence="6" key="1">
    <citation type="submission" date="2019-10" db="EMBL/GenBank/DDBJ databases">
        <title>Short sand fly seasons in Tbilisi, Georgia, hinder development of host immunity to saliva of the visceral leishmaniasis vector Phlebotomus kandelakii.</title>
        <authorList>
            <person name="Oliveira F."/>
            <person name="Giorgobiani E."/>
            <person name="Guimaraes-Costa A.B."/>
            <person name="Abdeladhim M."/>
            <person name="Oristian J."/>
            <person name="Tskhvaradze L."/>
            <person name="Tsertsvadze N."/>
            <person name="Zakalashvili M."/>
            <person name="Valenzuela J.G."/>
            <person name="Kamhawi S."/>
        </authorList>
    </citation>
    <scope>NUCLEOTIDE SEQUENCE</scope>
    <source>
        <strain evidence="6">Wild-capture in Tbilisi</strain>
        <tissue evidence="6">Salivary glands</tissue>
    </source>
</reference>